<comment type="caution">
    <text evidence="2">The sequence shown here is derived from an EMBL/GenBank/DDBJ whole genome shotgun (WGS) entry which is preliminary data.</text>
</comment>
<organism evidence="2 3">
    <name type="scientific">Amycolatopsis echigonensis</name>
    <dbReference type="NCBI Taxonomy" id="2576905"/>
    <lineage>
        <taxon>Bacteria</taxon>
        <taxon>Bacillati</taxon>
        <taxon>Actinomycetota</taxon>
        <taxon>Actinomycetes</taxon>
        <taxon>Pseudonocardiales</taxon>
        <taxon>Pseudonocardiaceae</taxon>
        <taxon>Amycolatopsis</taxon>
    </lineage>
</organism>
<accession>A0A2N3WQX6</accession>
<feature type="domain" description="Beta-lactamase-related" evidence="1">
    <location>
        <begin position="7"/>
        <end position="312"/>
    </location>
</feature>
<reference evidence="2 3" key="1">
    <citation type="submission" date="2017-12" db="EMBL/GenBank/DDBJ databases">
        <title>Sequencing the genomes of 1000 Actinobacteria strains.</title>
        <authorList>
            <person name="Klenk H.-P."/>
        </authorList>
    </citation>
    <scope>NUCLEOTIDE SEQUENCE [LARGE SCALE GENOMIC DNA]</scope>
    <source>
        <strain evidence="2 3">DSM 45165</strain>
    </source>
</reference>
<dbReference type="PANTHER" id="PTHR46825">
    <property type="entry name" value="D-ALANYL-D-ALANINE-CARBOXYPEPTIDASE/ENDOPEPTIDASE AMPH"/>
    <property type="match status" value="1"/>
</dbReference>
<evidence type="ECO:0000313" key="2">
    <source>
        <dbReference type="EMBL" id="PKV96253.1"/>
    </source>
</evidence>
<protein>
    <submittedName>
        <fullName evidence="2">CubicO group peptidase (Beta-lactamase class C family)</fullName>
    </submittedName>
</protein>
<name>A0A2N3WQX6_9PSEU</name>
<dbReference type="Proteomes" id="UP000233750">
    <property type="component" value="Unassembled WGS sequence"/>
</dbReference>
<dbReference type="InterPro" id="IPR012338">
    <property type="entry name" value="Beta-lactam/transpept-like"/>
</dbReference>
<dbReference type="Pfam" id="PF00144">
    <property type="entry name" value="Beta-lactamase"/>
    <property type="match status" value="1"/>
</dbReference>
<dbReference type="AlphaFoldDB" id="A0A2N3WQX6"/>
<gene>
    <name evidence="2" type="ORF">ATK30_7190</name>
</gene>
<proteinExistence type="predicted"/>
<keyword evidence="3" id="KW-1185">Reference proteome</keyword>
<dbReference type="EMBL" id="PJMY01000003">
    <property type="protein sequence ID" value="PKV96253.1"/>
    <property type="molecule type" value="Genomic_DNA"/>
</dbReference>
<evidence type="ECO:0000313" key="3">
    <source>
        <dbReference type="Proteomes" id="UP000233750"/>
    </source>
</evidence>
<dbReference type="InterPro" id="IPR050491">
    <property type="entry name" value="AmpC-like"/>
</dbReference>
<dbReference type="RefSeq" id="WP_101439145.1">
    <property type="nucleotide sequence ID" value="NZ_PJMY01000003.1"/>
</dbReference>
<dbReference type="InterPro" id="IPR001466">
    <property type="entry name" value="Beta-lactam-related"/>
</dbReference>
<sequence>MGWGLSELIAKYDVPGAQVAVLADGEIRDEAAGLLSLRTQVEVTTGSVFKIGSITKVWTATLIQQLVSDGLLDLDRPVRDYVPGFRLNGPEATARLTARHLLTHTGGIDGNHFTDTGLNDDAIEKFVATLADADHLFAPGTVFSYSNSGYVVLGRLLEILRGKPFNQVLREHLVTPWGLSAVATDAYEAILHRAAVGHVESGGKLTPTRNWAIRYFSTPSGSHLAVSARDLLEFARLHLVDLTLAGLREPQLESVPDFGGGVVGWGLGWMLYRDGVVGHTGVSKGQKAFLRVVPSAGVAMAVLTNSVSGDQLAHELFSTVLRDLAGVETASRPVPPANPMPIDADRMCGTYRTTLYDITLAVENDRAFLSYRPRNQTAESLLGKSRKRVEVVRLSDSAIITTAPNLDGHQVLSLIGTDGDGRARFLHNGAAAYRVGR</sequence>
<dbReference type="Gene3D" id="3.40.710.10">
    <property type="entry name" value="DD-peptidase/beta-lactamase superfamily"/>
    <property type="match status" value="1"/>
</dbReference>
<evidence type="ECO:0000259" key="1">
    <source>
        <dbReference type="Pfam" id="PF00144"/>
    </source>
</evidence>
<dbReference type="PANTHER" id="PTHR46825:SF9">
    <property type="entry name" value="BETA-LACTAMASE-RELATED DOMAIN-CONTAINING PROTEIN"/>
    <property type="match status" value="1"/>
</dbReference>
<dbReference type="SUPFAM" id="SSF56601">
    <property type="entry name" value="beta-lactamase/transpeptidase-like"/>
    <property type="match status" value="1"/>
</dbReference>
<dbReference type="OrthoDB" id="262125at2"/>